<dbReference type="Gene3D" id="3.40.50.1100">
    <property type="match status" value="2"/>
</dbReference>
<evidence type="ECO:0000313" key="5">
    <source>
        <dbReference type="EMBL" id="BDS08380.1"/>
    </source>
</evidence>
<evidence type="ECO:0000259" key="4">
    <source>
        <dbReference type="Pfam" id="PF00291"/>
    </source>
</evidence>
<evidence type="ECO:0000256" key="1">
    <source>
        <dbReference type="ARBA" id="ARBA00001933"/>
    </source>
</evidence>
<gene>
    <name evidence="5" type="ORF">NT6N_34200</name>
</gene>
<dbReference type="InterPro" id="IPR036052">
    <property type="entry name" value="TrpB-like_PALP_sf"/>
</dbReference>
<sequence>MSSHFQVLCADCKKNYDRQFVPFCEECGGITEVYYDLEKVRLRDSTNPYERFQDLLPIRDPSLFPTDTEYTPTVHAKKLGEAIGLPNLYLKNETVLPTGTTKDRMAATAMAYLKECGVKTFCTSSTGNSSTAYARAMKGFEDFKMYLFTAEDFHDRVQFANHPNIVHYVMRDATFTEAFNYGGEFAGLNNFVSEKGFFNLGRREGLKLTFMEAVDQVDGPIHWYVQAISSAMGVFGTYKGAKELHGIGHAEAVPRLLCCQQESCSPMATAWAEDSENIKPHHIVQRPAGIAKAILRGDPTKAYPFIRNIVKESDGEIVAVSEAKIREARQMVNDLEGIDPCFSASTAIAGLIKAVEDGHVPREDTILINLTGSDREVKDDGSGPGDMRFLYRTENGWLPEEPEKDQGLVHSGNK</sequence>
<name>A0AAT9FQR7_9BACT</name>
<accession>A0AAT9FQR7</accession>
<comment type="cofactor">
    <cofactor evidence="1">
        <name>pyridoxal 5'-phosphate</name>
        <dbReference type="ChEBI" id="CHEBI:597326"/>
    </cofactor>
</comment>
<dbReference type="AlphaFoldDB" id="A0AAT9FQR7"/>
<proteinExistence type="predicted"/>
<dbReference type="EMBL" id="AP026866">
    <property type="protein sequence ID" value="BDS08380.1"/>
    <property type="molecule type" value="Genomic_DNA"/>
</dbReference>
<dbReference type="InterPro" id="IPR001926">
    <property type="entry name" value="TrpB-like_PALP"/>
</dbReference>
<keyword evidence="2" id="KW-0663">Pyridoxal phosphate</keyword>
<protein>
    <submittedName>
        <fullName evidence="5">Threonine synthase</fullName>
    </submittedName>
</protein>
<dbReference type="SUPFAM" id="SSF53686">
    <property type="entry name" value="Tryptophan synthase beta subunit-like PLP-dependent enzymes"/>
    <property type="match status" value="1"/>
</dbReference>
<feature type="region of interest" description="Disordered" evidence="3">
    <location>
        <begin position="395"/>
        <end position="414"/>
    </location>
</feature>
<dbReference type="Pfam" id="PF00291">
    <property type="entry name" value="PALP"/>
    <property type="match status" value="1"/>
</dbReference>
<feature type="domain" description="Tryptophan synthase beta chain-like PALP" evidence="4">
    <location>
        <begin position="70"/>
        <end position="372"/>
    </location>
</feature>
<reference evidence="5" key="1">
    <citation type="submission" date="2024-07" db="EMBL/GenBank/DDBJ databases">
        <title>Complete genome sequence of Verrucomicrobiaceae bacterium NT6N.</title>
        <authorList>
            <person name="Huang C."/>
            <person name="Takami H."/>
            <person name="Hamasaki K."/>
        </authorList>
    </citation>
    <scope>NUCLEOTIDE SEQUENCE</scope>
    <source>
        <strain evidence="5">NT6N</strain>
    </source>
</reference>
<evidence type="ECO:0000256" key="2">
    <source>
        <dbReference type="ARBA" id="ARBA00022898"/>
    </source>
</evidence>
<evidence type="ECO:0000256" key="3">
    <source>
        <dbReference type="SAM" id="MobiDB-lite"/>
    </source>
</evidence>
<dbReference type="KEGG" id="osu:NT6N_34200"/>
<organism evidence="5">
    <name type="scientific">Oceaniferula spumae</name>
    <dbReference type="NCBI Taxonomy" id="2979115"/>
    <lineage>
        <taxon>Bacteria</taxon>
        <taxon>Pseudomonadati</taxon>
        <taxon>Verrucomicrobiota</taxon>
        <taxon>Verrucomicrobiia</taxon>
        <taxon>Verrucomicrobiales</taxon>
        <taxon>Verrucomicrobiaceae</taxon>
        <taxon>Oceaniferula</taxon>
    </lineage>
</organism>